<dbReference type="PANTHER" id="PTHR46361">
    <property type="entry name" value="ELECTRON CARRIER/ PROTEIN DISULFIDE OXIDOREDUCTASE"/>
    <property type="match status" value="1"/>
</dbReference>
<dbReference type="Proteomes" id="UP000809621">
    <property type="component" value="Unassembled WGS sequence"/>
</dbReference>
<evidence type="ECO:0000259" key="2">
    <source>
        <dbReference type="Pfam" id="PF04784"/>
    </source>
</evidence>
<dbReference type="EMBL" id="JAFEUM010000005">
    <property type="protein sequence ID" value="MBM7037368.1"/>
    <property type="molecule type" value="Genomic_DNA"/>
</dbReference>
<proteinExistence type="predicted"/>
<dbReference type="Pfam" id="PF04784">
    <property type="entry name" value="DUF547"/>
    <property type="match status" value="1"/>
</dbReference>
<name>A0ABS2HIK8_9VIBR</name>
<feature type="chain" id="PRO_5046699104" evidence="1">
    <location>
        <begin position="23"/>
        <end position="264"/>
    </location>
</feature>
<dbReference type="PANTHER" id="PTHR46361:SF3">
    <property type="entry name" value="ELECTRON CARRIER_ PROTEIN DISULFIDE OXIDOREDUCTASE"/>
    <property type="match status" value="1"/>
</dbReference>
<protein>
    <submittedName>
        <fullName evidence="3">DUF547 domain-containing protein</fullName>
    </submittedName>
</protein>
<dbReference type="InterPro" id="IPR006869">
    <property type="entry name" value="DUF547"/>
</dbReference>
<gene>
    <name evidence="3" type="ORF">JQC93_13215</name>
</gene>
<evidence type="ECO:0000256" key="1">
    <source>
        <dbReference type="SAM" id="SignalP"/>
    </source>
</evidence>
<keyword evidence="4" id="KW-1185">Reference proteome</keyword>
<organism evidence="3 4">
    <name type="scientific">Vibrio ulleungensis</name>
    <dbReference type="NCBI Taxonomy" id="2807619"/>
    <lineage>
        <taxon>Bacteria</taxon>
        <taxon>Pseudomonadati</taxon>
        <taxon>Pseudomonadota</taxon>
        <taxon>Gammaproteobacteria</taxon>
        <taxon>Vibrionales</taxon>
        <taxon>Vibrionaceae</taxon>
        <taxon>Vibrio</taxon>
    </lineage>
</organism>
<sequence length="264" mass="30242">MFTFVNRLLILTAVVFSCSLFAAPKADLWDYWQPFADAKAVDIDHQPYQEFLDSYLVVQGQHTLVKYNQVTTQDKQSLKTYLSKMSEVDPHQLTREQQYAFWVNLYNAFTIDIILDNYPTKSITKIGGLFSFGPWDKEITTINGQALTLNDIEHRILRPIWQDPRTHYAVNCASLGCPNLQQRAFTEANTEQLLQQAMQSYISSDKGVLLSNGQLTLSSIYDWFEVDFGGSDGVIDHLAEIRPEVANFSGKVKFDYDWSLNEVK</sequence>
<accession>A0ABS2HIK8</accession>
<evidence type="ECO:0000313" key="4">
    <source>
        <dbReference type="Proteomes" id="UP000809621"/>
    </source>
</evidence>
<feature type="domain" description="DUF547" evidence="2">
    <location>
        <begin position="91"/>
        <end position="202"/>
    </location>
</feature>
<dbReference type="RefSeq" id="WP_205158905.1">
    <property type="nucleotide sequence ID" value="NZ_JAFEUM010000005.1"/>
</dbReference>
<evidence type="ECO:0000313" key="3">
    <source>
        <dbReference type="EMBL" id="MBM7037368.1"/>
    </source>
</evidence>
<feature type="signal peptide" evidence="1">
    <location>
        <begin position="1"/>
        <end position="22"/>
    </location>
</feature>
<dbReference type="PROSITE" id="PS51257">
    <property type="entry name" value="PROKAR_LIPOPROTEIN"/>
    <property type="match status" value="1"/>
</dbReference>
<reference evidence="3 4" key="1">
    <citation type="submission" date="2021-02" db="EMBL/GenBank/DDBJ databases">
        <authorList>
            <person name="Park J.-S."/>
        </authorList>
    </citation>
    <scope>NUCLEOTIDE SEQUENCE [LARGE SCALE GENOMIC DNA]</scope>
    <source>
        <strain evidence="3 4">188UL20-2</strain>
    </source>
</reference>
<keyword evidence="1" id="KW-0732">Signal</keyword>
<comment type="caution">
    <text evidence="3">The sequence shown here is derived from an EMBL/GenBank/DDBJ whole genome shotgun (WGS) entry which is preliminary data.</text>
</comment>